<keyword evidence="3" id="KW-1185">Reference proteome</keyword>
<sequence length="106" mass="12332">MLISTLSCLLTSSILSFFPKSKVDLHKIIQFMIISIIGFIYLFIMGKDKLWLCLLAGMKILILNAYELALWLLETEEERSQEHSRRRKLYYKSCVIDVLLMLGICV</sequence>
<feature type="transmembrane region" description="Helical" evidence="1">
    <location>
        <begin position="51"/>
        <end position="69"/>
    </location>
</feature>
<accession>A0ABX2HTZ6</accession>
<evidence type="ECO:0000313" key="3">
    <source>
        <dbReference type="Proteomes" id="UP001644750"/>
    </source>
</evidence>
<keyword evidence="1" id="KW-0812">Transmembrane</keyword>
<dbReference type="EMBL" id="JAAITB010000002">
    <property type="protein sequence ID" value="NSJ78184.1"/>
    <property type="molecule type" value="Genomic_DNA"/>
</dbReference>
<gene>
    <name evidence="2" type="ORF">G5A72_00965</name>
</gene>
<protein>
    <submittedName>
        <fullName evidence="2">Uncharacterized protein</fullName>
    </submittedName>
</protein>
<name>A0ABX2HTZ6_ANAHA</name>
<evidence type="ECO:0000256" key="1">
    <source>
        <dbReference type="SAM" id="Phobius"/>
    </source>
</evidence>
<dbReference type="RefSeq" id="WP_173725481.1">
    <property type="nucleotide sequence ID" value="NZ_JAAIQB010000004.1"/>
</dbReference>
<proteinExistence type="predicted"/>
<reference evidence="2 3" key="1">
    <citation type="journal article" date="2020" name="Cell Host Microbe">
        <title>Functional and Genomic Variation between Human-Derived Isolates of Lachnospiraceae Reveals Inter- and Intra-Species Diversity.</title>
        <authorList>
            <person name="Sorbara M.T."/>
            <person name="Littmann E.R."/>
            <person name="Fontana E."/>
            <person name="Moody T.U."/>
            <person name="Kohout C.E."/>
            <person name="Gjonbalaj M."/>
            <person name="Eaton V."/>
            <person name="Seok R."/>
            <person name="Leiner I.M."/>
            <person name="Pamer E.G."/>
        </authorList>
    </citation>
    <scope>NUCLEOTIDE SEQUENCE [LARGE SCALE GENOMIC DNA]</scope>
    <source>
        <strain evidence="2 3">MSK.14.57</strain>
    </source>
</reference>
<dbReference type="Proteomes" id="UP001644750">
    <property type="component" value="Unassembled WGS sequence"/>
</dbReference>
<evidence type="ECO:0000313" key="2">
    <source>
        <dbReference type="EMBL" id="NSJ78184.1"/>
    </source>
</evidence>
<feature type="transmembrane region" description="Helical" evidence="1">
    <location>
        <begin position="25"/>
        <end position="44"/>
    </location>
</feature>
<keyword evidence="1" id="KW-0472">Membrane</keyword>
<comment type="caution">
    <text evidence="2">The sequence shown here is derived from an EMBL/GenBank/DDBJ whole genome shotgun (WGS) entry which is preliminary data.</text>
</comment>
<keyword evidence="1" id="KW-1133">Transmembrane helix</keyword>
<organism evidence="2 3">
    <name type="scientific">Anaerostipes hadrus</name>
    <dbReference type="NCBI Taxonomy" id="649756"/>
    <lineage>
        <taxon>Bacteria</taxon>
        <taxon>Bacillati</taxon>
        <taxon>Bacillota</taxon>
        <taxon>Clostridia</taxon>
        <taxon>Lachnospirales</taxon>
        <taxon>Lachnospiraceae</taxon>
        <taxon>Anaerostipes</taxon>
    </lineage>
</organism>